<keyword evidence="1" id="KW-1003">Cell membrane</keyword>
<comment type="caution">
    <text evidence="7">The sequence shown here is derived from an EMBL/GenBank/DDBJ whole genome shotgun (WGS) entry which is preliminary data.</text>
</comment>
<dbReference type="InterPro" id="IPR050768">
    <property type="entry name" value="UPF0353/GerABKA_families"/>
</dbReference>
<evidence type="ECO:0000256" key="2">
    <source>
        <dbReference type="ARBA" id="ARBA00022692"/>
    </source>
</evidence>
<evidence type="ECO:0000256" key="5">
    <source>
        <dbReference type="SAM" id="Phobius"/>
    </source>
</evidence>
<dbReference type="SUPFAM" id="SSF53300">
    <property type="entry name" value="vWA-like"/>
    <property type="match status" value="1"/>
</dbReference>
<feature type="transmembrane region" description="Helical" evidence="5">
    <location>
        <begin position="6"/>
        <end position="25"/>
    </location>
</feature>
<dbReference type="PROSITE" id="PS50234">
    <property type="entry name" value="VWFA"/>
    <property type="match status" value="1"/>
</dbReference>
<feature type="transmembrane region" description="Helical" evidence="5">
    <location>
        <begin position="309"/>
        <end position="327"/>
    </location>
</feature>
<keyword evidence="4 5" id="KW-0472">Membrane</keyword>
<keyword evidence="2 5" id="KW-0812">Transmembrane</keyword>
<dbReference type="InterPro" id="IPR036465">
    <property type="entry name" value="vWFA_dom_sf"/>
</dbReference>
<keyword evidence="8" id="KW-1185">Reference proteome</keyword>
<dbReference type="RefSeq" id="WP_208057773.1">
    <property type="nucleotide sequence ID" value="NZ_CAUQMC010000056.1"/>
</dbReference>
<name>A0ABS3PVY0_9FLAO</name>
<dbReference type="PANTHER" id="PTHR22550:SF5">
    <property type="entry name" value="LEUCINE ZIPPER PROTEIN 4"/>
    <property type="match status" value="1"/>
</dbReference>
<evidence type="ECO:0000256" key="1">
    <source>
        <dbReference type="ARBA" id="ARBA00022475"/>
    </source>
</evidence>
<gene>
    <name evidence="7" type="ORF">J4N46_01650</name>
</gene>
<dbReference type="Pfam" id="PF13519">
    <property type="entry name" value="VWA_2"/>
    <property type="match status" value="1"/>
</dbReference>
<sequence length="346" mass="39114">MVYIDEKIYLWLINIVFVLLLIFVASQWRKRKMQRQFATKAMLKRLSPNRSSFKTWLKFVLLAVVITLLCIALANPKIGTKVETVKREGVDIVFAIDVSKSMLAEDVAPNRLEKAKRIVFETISQLKGDRVGIVAYAASAYPQLPLTTDHSAAKMFLQAMNTDMLSSQGTAIQEAIRMASSYFDENTPTARLLFIISDGEDHEMGATEIAAEAQEKGIHIYTIGVGTEKGSPIPMKELGQQTYKHDSNGEVVITKLNKELLAQIARNGGGNFFNGDNTQTAVSEITKILDNTEKTQFDTQKFVDYKDQFQWFIAGALFLLFLDMFIFERKTAWVKKLNLFNEKEKN</sequence>
<dbReference type="EMBL" id="JAGDYP010000001">
    <property type="protein sequence ID" value="MBO1883158.1"/>
    <property type="molecule type" value="Genomic_DNA"/>
</dbReference>
<organism evidence="7 8">
    <name type="scientific">Capnocytophaga bilenii</name>
    <dbReference type="NCBI Taxonomy" id="2819369"/>
    <lineage>
        <taxon>Bacteria</taxon>
        <taxon>Pseudomonadati</taxon>
        <taxon>Bacteroidota</taxon>
        <taxon>Flavobacteriia</taxon>
        <taxon>Flavobacteriales</taxon>
        <taxon>Flavobacteriaceae</taxon>
        <taxon>Capnocytophaga</taxon>
    </lineage>
</organism>
<dbReference type="Gene3D" id="3.40.50.410">
    <property type="entry name" value="von Willebrand factor, type A domain"/>
    <property type="match status" value="1"/>
</dbReference>
<keyword evidence="3 5" id="KW-1133">Transmembrane helix</keyword>
<evidence type="ECO:0000313" key="8">
    <source>
        <dbReference type="Proteomes" id="UP000681610"/>
    </source>
</evidence>
<proteinExistence type="predicted"/>
<dbReference type="PANTHER" id="PTHR22550">
    <property type="entry name" value="SPORE GERMINATION PROTEIN"/>
    <property type="match status" value="1"/>
</dbReference>
<protein>
    <submittedName>
        <fullName evidence="7">VWA domain-containing protein</fullName>
    </submittedName>
</protein>
<evidence type="ECO:0000259" key="6">
    <source>
        <dbReference type="PROSITE" id="PS50234"/>
    </source>
</evidence>
<feature type="domain" description="VWFA" evidence="6">
    <location>
        <begin position="91"/>
        <end position="289"/>
    </location>
</feature>
<dbReference type="SMART" id="SM00327">
    <property type="entry name" value="VWA"/>
    <property type="match status" value="1"/>
</dbReference>
<evidence type="ECO:0000256" key="3">
    <source>
        <dbReference type="ARBA" id="ARBA00022989"/>
    </source>
</evidence>
<accession>A0ABS3PVY0</accession>
<reference evidence="7 8" key="1">
    <citation type="submission" date="2021-03" db="EMBL/GenBank/DDBJ databases">
        <title>Isolation and description of Capnocytophaga bilenii sp. nov., a novel Capnocytophaga species, isolated from a gingivitis subject.</title>
        <authorList>
            <person name="Antezack A."/>
            <person name="Monnet-Corti V."/>
            <person name="La Scola B."/>
        </authorList>
    </citation>
    <scope>NUCLEOTIDE SEQUENCE [LARGE SCALE GENOMIC DNA]</scope>
    <source>
        <strain evidence="7 8">Marseille-Q4570</strain>
    </source>
</reference>
<feature type="transmembrane region" description="Helical" evidence="5">
    <location>
        <begin position="55"/>
        <end position="74"/>
    </location>
</feature>
<dbReference type="Proteomes" id="UP000681610">
    <property type="component" value="Unassembled WGS sequence"/>
</dbReference>
<dbReference type="InterPro" id="IPR002035">
    <property type="entry name" value="VWF_A"/>
</dbReference>
<evidence type="ECO:0000256" key="4">
    <source>
        <dbReference type="ARBA" id="ARBA00023136"/>
    </source>
</evidence>
<evidence type="ECO:0000313" key="7">
    <source>
        <dbReference type="EMBL" id="MBO1883158.1"/>
    </source>
</evidence>